<dbReference type="Pfam" id="PF06744">
    <property type="entry name" value="IcmF_C"/>
    <property type="match status" value="1"/>
</dbReference>
<evidence type="ECO:0000259" key="3">
    <source>
        <dbReference type="Pfam" id="PF06744"/>
    </source>
</evidence>
<reference evidence="6" key="1">
    <citation type="submission" date="2023-07" db="EMBL/GenBank/DDBJ databases">
        <title>Marinobacter sp. chi1 genome sequencing and assembly.</title>
        <authorList>
            <person name="Park S."/>
        </authorList>
    </citation>
    <scope>NUCLEOTIDE SEQUENCE</scope>
    <source>
        <strain evidence="6">Chi1</strain>
    </source>
</reference>
<name>A0ABT8VW16_9GAMM</name>
<dbReference type="InterPro" id="IPR010623">
    <property type="entry name" value="IcmF_C"/>
</dbReference>
<keyword evidence="2" id="KW-1133">Transmembrane helix</keyword>
<dbReference type="RefSeq" id="WP_302908445.1">
    <property type="nucleotide sequence ID" value="NZ_JAUMIS010000001.1"/>
</dbReference>
<comment type="caution">
    <text evidence="6">The sequence shown here is derived from an EMBL/GenBank/DDBJ whole genome shotgun (WGS) entry which is preliminary data.</text>
</comment>
<dbReference type="Gene3D" id="3.40.50.300">
    <property type="entry name" value="P-loop containing nucleotide triphosphate hydrolases"/>
    <property type="match status" value="1"/>
</dbReference>
<feature type="domain" description="IcmF-related" evidence="4">
    <location>
        <begin position="503"/>
        <end position="800"/>
    </location>
</feature>
<accession>A0ABT8VW16</accession>
<dbReference type="Proteomes" id="UP001168640">
    <property type="component" value="Unassembled WGS sequence"/>
</dbReference>
<dbReference type="InterPro" id="IPR053156">
    <property type="entry name" value="T6SS_TssM-like"/>
</dbReference>
<feature type="compositionally biased region" description="Polar residues" evidence="1">
    <location>
        <begin position="82"/>
        <end position="96"/>
    </location>
</feature>
<feature type="transmembrane region" description="Helical" evidence="2">
    <location>
        <begin position="45"/>
        <end position="64"/>
    </location>
</feature>
<dbReference type="InterPro" id="IPR025743">
    <property type="entry name" value="TssM1_N"/>
</dbReference>
<organism evidence="6 7">
    <name type="scientific">Marinobacter suaedae</name>
    <dbReference type="NCBI Taxonomy" id="3057675"/>
    <lineage>
        <taxon>Bacteria</taxon>
        <taxon>Pseudomonadati</taxon>
        <taxon>Pseudomonadota</taxon>
        <taxon>Gammaproteobacteria</taxon>
        <taxon>Pseudomonadales</taxon>
        <taxon>Marinobacteraceae</taxon>
        <taxon>Marinobacter</taxon>
    </lineage>
</organism>
<keyword evidence="2" id="KW-0472">Membrane</keyword>
<feature type="region of interest" description="Disordered" evidence="1">
    <location>
        <begin position="78"/>
        <end position="103"/>
    </location>
</feature>
<dbReference type="InterPro" id="IPR027417">
    <property type="entry name" value="P-loop_NTPase"/>
</dbReference>
<protein>
    <submittedName>
        <fullName evidence="6">Type VI secretion system membrane subunit TssM</fullName>
    </submittedName>
</protein>
<evidence type="ECO:0000313" key="6">
    <source>
        <dbReference type="EMBL" id="MDO3720174.1"/>
    </source>
</evidence>
<dbReference type="EMBL" id="JAUMIS010000001">
    <property type="protein sequence ID" value="MDO3720174.1"/>
    <property type="molecule type" value="Genomic_DNA"/>
</dbReference>
<dbReference type="InterPro" id="IPR009612">
    <property type="entry name" value="IcmF-rel"/>
</dbReference>
<feature type="domain" description="Type VI secretion system IcmF C-terminal" evidence="3">
    <location>
        <begin position="1037"/>
        <end position="1140"/>
    </location>
</feature>
<evidence type="ECO:0000313" key="7">
    <source>
        <dbReference type="Proteomes" id="UP001168640"/>
    </source>
</evidence>
<dbReference type="NCBIfam" id="TIGR03348">
    <property type="entry name" value="VI_IcmF"/>
    <property type="match status" value="1"/>
</dbReference>
<keyword evidence="7" id="KW-1185">Reference proteome</keyword>
<dbReference type="Pfam" id="PF06761">
    <property type="entry name" value="IcmF-related"/>
    <property type="match status" value="1"/>
</dbReference>
<sequence length="1160" mass="131910">MKKVIVFFKKRYVIEVIGLFLLSIAIWFGFSYISFGADKTTLPPTAKLLIIVVVWLLWLLKVLFTMLKESHRSNGFTRELQRSSGTAKDSDQPQNSESRDEVKQLKSRFNEAIGRLAKSRFGASRKKLYELPWYIMVGPPGAGKTTAILNSGLTFPLKDPAGGSIAGTGGTRHCDWWFTDEAVLIDTAGRFTTQDSNRRIDSTAWFGFLDLLKKYRKRRPINGVIVSVSAQDLLLKSGSQQAELAETIRCRLDELNNRLSIQVPIYLVITKLDLLKGFIPFFSDMTLKDREQPWGAHLDQQSDVETLKKRLGDLTNRLSRRSFSRLLTENDLQKRSAIQNFPMQFEELAAATCEFFSAAFTSDRYRSTPQIRGVYFTSATQEGSPIDRMMAVVHKHFNLGRAASTNQSATGKSFFVHDLFRRVIFPEANLGGVNKSHERSLIWSRRIAIGSAALITSIVAAGWSSSILNNKTLMSDVKSEVEQFQQLSFSAKGTSPDLDKLASILQRTERASLVYDAEESPWLTNWGIFNKRVDESADRLHRTTLEHFLAPEIIRRLEGSLEHKLTHEEPLGMFSELKIYLMLERPDKRVSPQMISHLAKLWRQQFPDLTDSRTHLETYTGQLLGSNQLAMNTNEKLVSSARAAIMKQPPHEMVYELFLQDLNQNPDLLLSENVSKSTLNAFGLTADDERSKIPYRFTRKAWSDADFSEKSDLLKHYRNNLWVLGPESSGEALESEVAEIAKKVRANYLADYESFWEERIKQWNLTPQSTLSKLDMEFKLYANPDKSPILEMSGLIASQTKLTKKLPTEAIESEKLKGAVDLLATKINAPTNVDLAFKDIHEWLGTPDESDTKSSKTIDRLKAASEYISTITVSSSADEAAFNAVKRRFLQPQQDALQGIRIQAHDSPPPIKKWLETAASRLWQSLINNAYQFANSRLHENVCDFFEEKLANKFPMANVTSEVRTDDFNTFFAPGGIEASYAESYVSPFIDIWNEKAKIIDGRRFPISSTTVSMAQRASFIRESLYHYGENAGLRLELYPLKLDRSVSSFGYFIDGQPEVQYRHGPKLPTDVEWTSGSGQNVRLEFIDINRKRRDREYTGPWAGLRSLYDNSPRALKAENEMQVSFNVDGREAKYRVRADYNIDAIRYNSLYKYECPKSL</sequence>
<feature type="transmembrane region" description="Helical" evidence="2">
    <location>
        <begin position="12"/>
        <end position="33"/>
    </location>
</feature>
<proteinExistence type="predicted"/>
<evidence type="ECO:0000256" key="1">
    <source>
        <dbReference type="SAM" id="MobiDB-lite"/>
    </source>
</evidence>
<dbReference type="PANTHER" id="PTHR36153:SF1">
    <property type="entry name" value="TYPE VI SECRETION SYSTEM COMPONENT TSSM1"/>
    <property type="match status" value="1"/>
</dbReference>
<keyword evidence="2" id="KW-0812">Transmembrane</keyword>
<dbReference type="InterPro" id="IPR017731">
    <property type="entry name" value="TssM1-like"/>
</dbReference>
<dbReference type="CDD" id="cd00882">
    <property type="entry name" value="Ras_like_GTPase"/>
    <property type="match status" value="1"/>
</dbReference>
<dbReference type="PANTHER" id="PTHR36153">
    <property type="entry name" value="INNER MEMBRANE PROTEIN-RELATED"/>
    <property type="match status" value="1"/>
</dbReference>
<gene>
    <name evidence="6" type="primary">tssM</name>
    <name evidence="6" type="ORF">QVZ43_00470</name>
</gene>
<dbReference type="SUPFAM" id="SSF52540">
    <property type="entry name" value="P-loop containing nucleoside triphosphate hydrolases"/>
    <property type="match status" value="1"/>
</dbReference>
<evidence type="ECO:0000259" key="4">
    <source>
        <dbReference type="Pfam" id="PF06761"/>
    </source>
</evidence>
<evidence type="ECO:0000256" key="2">
    <source>
        <dbReference type="SAM" id="Phobius"/>
    </source>
</evidence>
<feature type="domain" description="Type VI secretion system component TssM1 N-terminal" evidence="5">
    <location>
        <begin position="201"/>
        <end position="449"/>
    </location>
</feature>
<dbReference type="Pfam" id="PF14331">
    <property type="entry name" value="IcmF-related_N"/>
    <property type="match status" value="1"/>
</dbReference>
<feature type="transmembrane region" description="Helical" evidence="2">
    <location>
        <begin position="447"/>
        <end position="468"/>
    </location>
</feature>
<evidence type="ECO:0000259" key="5">
    <source>
        <dbReference type="Pfam" id="PF14331"/>
    </source>
</evidence>